<dbReference type="InterPro" id="IPR006600">
    <property type="entry name" value="HTH_CenpB_DNA-bd_dom"/>
</dbReference>
<dbReference type="EMBL" id="CAJHJF010003669">
    <property type="protein sequence ID" value="CAD6937142.1"/>
    <property type="molecule type" value="Genomic_DNA"/>
</dbReference>
<protein>
    <recommendedName>
        <fullName evidence="3">HTH CENPB-type domain-containing protein</fullName>
    </recommendedName>
</protein>
<evidence type="ECO:0000313" key="4">
    <source>
        <dbReference type="EMBL" id="CAD6937142.1"/>
    </source>
</evidence>
<dbReference type="PROSITE" id="PS51253">
    <property type="entry name" value="HTH_CENPB"/>
    <property type="match status" value="1"/>
</dbReference>
<dbReference type="Proteomes" id="UP000836404">
    <property type="component" value="Unassembled WGS sequence"/>
</dbReference>
<keyword evidence="1" id="KW-0238">DNA-binding</keyword>
<organism evidence="4 5">
    <name type="scientific">Tilletia laevis</name>
    <dbReference type="NCBI Taxonomy" id="157183"/>
    <lineage>
        <taxon>Eukaryota</taxon>
        <taxon>Fungi</taxon>
        <taxon>Dikarya</taxon>
        <taxon>Basidiomycota</taxon>
        <taxon>Ustilaginomycotina</taxon>
        <taxon>Exobasidiomycetes</taxon>
        <taxon>Tilletiales</taxon>
        <taxon>Tilletiaceae</taxon>
        <taxon>Tilletia</taxon>
    </lineage>
</organism>
<evidence type="ECO:0000313" key="5">
    <source>
        <dbReference type="Proteomes" id="UP000836404"/>
    </source>
</evidence>
<evidence type="ECO:0000259" key="3">
    <source>
        <dbReference type="PROSITE" id="PS51253"/>
    </source>
</evidence>
<accession>A0A9N8LT61</accession>
<gene>
    <name evidence="4" type="ORF">JKILLFL_G4680</name>
</gene>
<proteinExistence type="predicted"/>
<keyword evidence="5" id="KW-1185">Reference proteome</keyword>
<evidence type="ECO:0000256" key="2">
    <source>
        <dbReference type="SAM" id="MobiDB-lite"/>
    </source>
</evidence>
<reference evidence="4 5" key="1">
    <citation type="submission" date="2020-10" db="EMBL/GenBank/DDBJ databases">
        <authorList>
            <person name="Sedaghatjoo S."/>
        </authorList>
    </citation>
    <scope>NUCLEOTIDE SEQUENCE [LARGE SCALE GENOMIC DNA]</scope>
    <source>
        <strain evidence="4 5">LLFL</strain>
    </source>
</reference>
<feature type="domain" description="HTH CENPB-type" evidence="3">
    <location>
        <begin position="55"/>
        <end position="130"/>
    </location>
</feature>
<feature type="region of interest" description="Disordered" evidence="2">
    <location>
        <begin position="43"/>
        <end position="63"/>
    </location>
</feature>
<dbReference type="GO" id="GO:0003677">
    <property type="term" value="F:DNA binding"/>
    <property type="evidence" value="ECO:0007669"/>
    <property type="project" value="UniProtKB-KW"/>
</dbReference>
<dbReference type="Pfam" id="PF03221">
    <property type="entry name" value="HTH_Tnp_Tc5"/>
    <property type="match status" value="1"/>
</dbReference>
<evidence type="ECO:0000256" key="1">
    <source>
        <dbReference type="ARBA" id="ARBA00023125"/>
    </source>
</evidence>
<dbReference type="AlphaFoldDB" id="A0A9N8LT61"/>
<comment type="caution">
    <text evidence="4">The sequence shown here is derived from an EMBL/GenBank/DDBJ whole genome shotgun (WGS) entry which is preliminary data.</text>
</comment>
<sequence length="354" mass="39338">MPLSYAELEEKVLTALEEAQAETRGKPNITAIAKKHGVDAQRLRRRFHGKESKSTRPPTNRKLTDAQEEAILTWIAVLDKLELSARPALIRASANQLLFEAHTSSSTRAPTVGDKWVTNFLARHPELALVKQKSQELLRMSHDRATCAQFFQKLKDVVAKHGIVAEDIWNMDEIGFRIGIGGSQWIVTLCHSHEARVASSTSRESVTCIEAHWHKEAVDAATRTGCSDFNKTEFLAALNSIRRKTLKPNTIKAGFRKTGIHPFCPAVVLDTFTEEEEPLVVPSSPPTPSLEAPTTPRTIRSLKRTASTLEELTAALTFGASSSTSLYKESDVDHDQEAFLDDDLLFEDVFGPRE</sequence>
<name>A0A9N8LT61_9BASI</name>